<dbReference type="RefSeq" id="XP_012650659.1">
    <property type="nucleotide sequence ID" value="XM_012795205.1"/>
</dbReference>
<reference evidence="2" key="1">
    <citation type="journal article" date="2006" name="PLoS Biol.">
        <title>Macronuclear genome sequence of the ciliate Tetrahymena thermophila, a model eukaryote.</title>
        <authorList>
            <person name="Eisen J.A."/>
            <person name="Coyne R.S."/>
            <person name="Wu M."/>
            <person name="Wu D."/>
            <person name="Thiagarajan M."/>
            <person name="Wortman J.R."/>
            <person name="Badger J.H."/>
            <person name="Ren Q."/>
            <person name="Amedeo P."/>
            <person name="Jones K.M."/>
            <person name="Tallon L.J."/>
            <person name="Delcher A.L."/>
            <person name="Salzberg S.L."/>
            <person name="Silva J.C."/>
            <person name="Haas B.J."/>
            <person name="Majoros W.H."/>
            <person name="Farzad M."/>
            <person name="Carlton J.M."/>
            <person name="Smith R.K. Jr."/>
            <person name="Garg J."/>
            <person name="Pearlman R.E."/>
            <person name="Karrer K.M."/>
            <person name="Sun L."/>
            <person name="Manning G."/>
            <person name="Elde N.C."/>
            <person name="Turkewitz A.P."/>
            <person name="Asai D.J."/>
            <person name="Wilkes D.E."/>
            <person name="Wang Y."/>
            <person name="Cai H."/>
            <person name="Collins K."/>
            <person name="Stewart B.A."/>
            <person name="Lee S.R."/>
            <person name="Wilamowska K."/>
            <person name="Weinberg Z."/>
            <person name="Ruzzo W.L."/>
            <person name="Wloga D."/>
            <person name="Gaertig J."/>
            <person name="Frankel J."/>
            <person name="Tsao C.-C."/>
            <person name="Gorovsky M.A."/>
            <person name="Keeling P.J."/>
            <person name="Waller R.F."/>
            <person name="Patron N.J."/>
            <person name="Cherry J.M."/>
            <person name="Stover N.A."/>
            <person name="Krieger C.J."/>
            <person name="del Toro C."/>
            <person name="Ryder H.F."/>
            <person name="Williamson S.C."/>
            <person name="Barbeau R.A."/>
            <person name="Hamilton E.P."/>
            <person name="Orias E."/>
        </authorList>
    </citation>
    <scope>NUCLEOTIDE SEQUENCE [LARGE SCALE GENOMIC DNA]</scope>
    <source>
        <strain evidence="2">SB210</strain>
    </source>
</reference>
<proteinExistence type="predicted"/>
<dbReference type="AlphaFoldDB" id="W7XKU6"/>
<protein>
    <submittedName>
        <fullName evidence="1">Uncharacterized protein</fullName>
    </submittedName>
</protein>
<dbReference type="EMBL" id="GG662994">
    <property type="protein sequence ID" value="EWS76806.1"/>
    <property type="molecule type" value="Genomic_DNA"/>
</dbReference>
<dbReference type="InParanoid" id="W7XKU6"/>
<accession>W7XKU6</accession>
<dbReference type="GeneID" id="24442650"/>
<dbReference type="Proteomes" id="UP000009168">
    <property type="component" value="Unassembled WGS sequence"/>
</dbReference>
<dbReference type="KEGG" id="tet:TTHERM_002653430"/>
<evidence type="ECO:0000313" key="1">
    <source>
        <dbReference type="EMBL" id="EWS76806.1"/>
    </source>
</evidence>
<gene>
    <name evidence="1" type="ORF">TTHERM_002653430</name>
</gene>
<organism evidence="1 2">
    <name type="scientific">Tetrahymena thermophila (strain SB210)</name>
    <dbReference type="NCBI Taxonomy" id="312017"/>
    <lineage>
        <taxon>Eukaryota</taxon>
        <taxon>Sar</taxon>
        <taxon>Alveolata</taxon>
        <taxon>Ciliophora</taxon>
        <taxon>Intramacronucleata</taxon>
        <taxon>Oligohymenophorea</taxon>
        <taxon>Hymenostomatida</taxon>
        <taxon>Tetrahymenina</taxon>
        <taxon>Tetrahymenidae</taxon>
        <taxon>Tetrahymena</taxon>
    </lineage>
</organism>
<sequence>MFIKYFYAQLKFINSDKTDTKELYLSSNGSNVSEKQAIGISEALAHYKNLISLQLFFQQFLIRLYFFGLITDIQHQITYLFVNAFQILYIKQNNKKFKYIVNQVIEIPLAGYIYTQYQPNFNKFLFKN</sequence>
<keyword evidence="2" id="KW-1185">Reference proteome</keyword>
<name>W7XKU6_TETTS</name>
<evidence type="ECO:0000313" key="2">
    <source>
        <dbReference type="Proteomes" id="UP000009168"/>
    </source>
</evidence>